<sequence length="258" mass="29873">MCNFDDHPNSSENEAVKKLWSKKWPIEDTELLAKLLATELDSDLLIAELKNIQNDSETMKRVLRLSISSFLTFCDRNWSTHPEKLDLQEYLGKKWSQNIDVIEKLQQDSEPIFVNILHPELLYLSSQIFGALYAVDQSLDLFSEAIDKNPSISNAQKMQFLKSKVVGEAERLIHHLQISSDNYKVCWEILNLWYGNKKLIFTSHISILLDLPNIQHQSLIMIKKLHDVAKETLYAIQNLGVDISTWDLLAQKLDKETY</sequence>
<dbReference type="AlphaFoldDB" id="A0A0L7LUY2"/>
<dbReference type="STRING" id="104452.A0A0L7LUY2"/>
<dbReference type="Proteomes" id="UP000037510">
    <property type="component" value="Unassembled WGS sequence"/>
</dbReference>
<comment type="caution">
    <text evidence="1">The sequence shown here is derived from an EMBL/GenBank/DDBJ whole genome shotgun (WGS) entry which is preliminary data.</text>
</comment>
<evidence type="ECO:0000313" key="2">
    <source>
        <dbReference type="Proteomes" id="UP000037510"/>
    </source>
</evidence>
<gene>
    <name evidence="1" type="ORF">OBRU01_00119</name>
</gene>
<reference evidence="1 2" key="1">
    <citation type="journal article" date="2015" name="Genome Biol. Evol.">
        <title>The genome of winter moth (Operophtera brumata) provides a genomic perspective on sexual dimorphism and phenology.</title>
        <authorList>
            <person name="Derks M.F."/>
            <person name="Smit S."/>
            <person name="Salis L."/>
            <person name="Schijlen E."/>
            <person name="Bossers A."/>
            <person name="Mateman C."/>
            <person name="Pijl A.S."/>
            <person name="de Ridder D."/>
            <person name="Groenen M.A."/>
            <person name="Visser M.E."/>
            <person name="Megens H.J."/>
        </authorList>
    </citation>
    <scope>NUCLEOTIDE SEQUENCE [LARGE SCALE GENOMIC DNA]</scope>
    <source>
        <strain evidence="1">WM2013NL</strain>
        <tissue evidence="1">Head and thorax</tissue>
    </source>
</reference>
<dbReference type="InterPro" id="IPR005312">
    <property type="entry name" value="DUF1759"/>
</dbReference>
<organism evidence="1 2">
    <name type="scientific">Operophtera brumata</name>
    <name type="common">Winter moth</name>
    <name type="synonym">Phalaena brumata</name>
    <dbReference type="NCBI Taxonomy" id="104452"/>
    <lineage>
        <taxon>Eukaryota</taxon>
        <taxon>Metazoa</taxon>
        <taxon>Ecdysozoa</taxon>
        <taxon>Arthropoda</taxon>
        <taxon>Hexapoda</taxon>
        <taxon>Insecta</taxon>
        <taxon>Pterygota</taxon>
        <taxon>Neoptera</taxon>
        <taxon>Endopterygota</taxon>
        <taxon>Lepidoptera</taxon>
        <taxon>Glossata</taxon>
        <taxon>Ditrysia</taxon>
        <taxon>Geometroidea</taxon>
        <taxon>Geometridae</taxon>
        <taxon>Larentiinae</taxon>
        <taxon>Operophtera</taxon>
    </lineage>
</organism>
<proteinExistence type="predicted"/>
<keyword evidence="2" id="KW-1185">Reference proteome</keyword>
<dbReference type="Pfam" id="PF03564">
    <property type="entry name" value="DUF1759"/>
    <property type="match status" value="1"/>
</dbReference>
<dbReference type="EMBL" id="JTDY01000038">
    <property type="protein sequence ID" value="KOB79262.1"/>
    <property type="molecule type" value="Genomic_DNA"/>
</dbReference>
<name>A0A0L7LUY2_OPEBR</name>
<protein>
    <submittedName>
        <fullName evidence="1">TTC27 protein</fullName>
    </submittedName>
</protein>
<accession>A0A0L7LUY2</accession>
<evidence type="ECO:0000313" key="1">
    <source>
        <dbReference type="EMBL" id="KOB79262.1"/>
    </source>
</evidence>